<organism evidence="2 3">
    <name type="scientific">Ameca splendens</name>
    <dbReference type="NCBI Taxonomy" id="208324"/>
    <lineage>
        <taxon>Eukaryota</taxon>
        <taxon>Metazoa</taxon>
        <taxon>Chordata</taxon>
        <taxon>Craniata</taxon>
        <taxon>Vertebrata</taxon>
        <taxon>Euteleostomi</taxon>
        <taxon>Actinopterygii</taxon>
        <taxon>Neopterygii</taxon>
        <taxon>Teleostei</taxon>
        <taxon>Neoteleostei</taxon>
        <taxon>Acanthomorphata</taxon>
        <taxon>Ovalentaria</taxon>
        <taxon>Atherinomorphae</taxon>
        <taxon>Cyprinodontiformes</taxon>
        <taxon>Goodeidae</taxon>
        <taxon>Ameca</taxon>
    </lineage>
</organism>
<comment type="caution">
    <text evidence="2">The sequence shown here is derived from an EMBL/GenBank/DDBJ whole genome shotgun (WGS) entry which is preliminary data.</text>
</comment>
<gene>
    <name evidence="2" type="ORF">AMECASPLE_004366</name>
</gene>
<dbReference type="EMBL" id="JAHRIP010075420">
    <property type="protein sequence ID" value="MEQ2310011.1"/>
    <property type="molecule type" value="Genomic_DNA"/>
</dbReference>
<proteinExistence type="predicted"/>
<sequence length="109" mass="11621">MNMSASLLEGDPPIFCLCLYVLGTHLFTRFHSQTHSVLTSGQAGGQRTGLAGSLLRSLDRQMGGTDEELFMSAEIARSLGGLQGAPLSDRSRPDGGSSKWGLNTQHSLE</sequence>
<evidence type="ECO:0000313" key="2">
    <source>
        <dbReference type="EMBL" id="MEQ2310011.1"/>
    </source>
</evidence>
<reference evidence="2 3" key="1">
    <citation type="submission" date="2021-06" db="EMBL/GenBank/DDBJ databases">
        <authorList>
            <person name="Palmer J.M."/>
        </authorList>
    </citation>
    <scope>NUCLEOTIDE SEQUENCE [LARGE SCALE GENOMIC DNA]</scope>
    <source>
        <strain evidence="2 3">AS_MEX2019</strain>
        <tissue evidence="2">Muscle</tissue>
    </source>
</reference>
<keyword evidence="3" id="KW-1185">Reference proteome</keyword>
<feature type="compositionally biased region" description="Polar residues" evidence="1">
    <location>
        <begin position="100"/>
        <end position="109"/>
    </location>
</feature>
<evidence type="ECO:0000313" key="3">
    <source>
        <dbReference type="Proteomes" id="UP001469553"/>
    </source>
</evidence>
<dbReference type="Proteomes" id="UP001469553">
    <property type="component" value="Unassembled WGS sequence"/>
</dbReference>
<name>A0ABV0ZVH7_9TELE</name>
<protein>
    <submittedName>
        <fullName evidence="2">Uncharacterized protein</fullName>
    </submittedName>
</protein>
<evidence type="ECO:0000256" key="1">
    <source>
        <dbReference type="SAM" id="MobiDB-lite"/>
    </source>
</evidence>
<accession>A0ABV0ZVH7</accession>
<feature type="region of interest" description="Disordered" evidence="1">
    <location>
        <begin position="82"/>
        <end position="109"/>
    </location>
</feature>